<dbReference type="PANTHER" id="PTHR46236:SF21">
    <property type="entry name" value="TRAF-LIKE FAMILY PROTEIN-RELATED"/>
    <property type="match status" value="1"/>
</dbReference>
<sequence>MKLIRSSLGLLRISPLGDPSVFGLVHSWSVDANGVLAPFREELTTLVVFLSLYLVVPNPESLPSGWRRHAKFSFTVVNQIPGEVSQLREIQYWFDQKDSMQGFQSMIRLRERAR</sequence>
<evidence type="ECO:0000259" key="2">
    <source>
        <dbReference type="Pfam" id="PF22486"/>
    </source>
</evidence>
<dbReference type="InterPro" id="IPR008974">
    <property type="entry name" value="TRAF-like"/>
</dbReference>
<dbReference type="SUPFAM" id="SSF49599">
    <property type="entry name" value="TRAF domain-like"/>
    <property type="match status" value="1"/>
</dbReference>
<protein>
    <recommendedName>
        <fullName evidence="2">MATH domain-containing protein</fullName>
    </recommendedName>
</protein>
<dbReference type="PANTHER" id="PTHR46236">
    <property type="entry name" value="TRAF-LIKE SUPERFAMILY PROTEIN"/>
    <property type="match status" value="1"/>
</dbReference>
<dbReference type="InterPro" id="IPR002083">
    <property type="entry name" value="MATH/TRAF_dom"/>
</dbReference>
<comment type="caution">
    <text evidence="3">The sequence shown here is derived from an EMBL/GenBank/DDBJ whole genome shotgun (WGS) entry which is preliminary data.</text>
</comment>
<organism evidence="3 4">
    <name type="scientific">Brassica cretica</name>
    <name type="common">Mustard</name>
    <dbReference type="NCBI Taxonomy" id="69181"/>
    <lineage>
        <taxon>Eukaryota</taxon>
        <taxon>Viridiplantae</taxon>
        <taxon>Streptophyta</taxon>
        <taxon>Embryophyta</taxon>
        <taxon>Tracheophyta</taxon>
        <taxon>Spermatophyta</taxon>
        <taxon>Magnoliopsida</taxon>
        <taxon>eudicotyledons</taxon>
        <taxon>Gunneridae</taxon>
        <taxon>Pentapetalae</taxon>
        <taxon>rosids</taxon>
        <taxon>malvids</taxon>
        <taxon>Brassicales</taxon>
        <taxon>Brassicaceae</taxon>
        <taxon>Brassiceae</taxon>
        <taxon>Brassica</taxon>
    </lineage>
</organism>
<gene>
    <name evidence="3" type="ORF">F2Q68_00006579</name>
</gene>
<dbReference type="EMBL" id="QGKW02001660">
    <property type="protein sequence ID" value="KAF2578601.1"/>
    <property type="molecule type" value="Genomic_DNA"/>
</dbReference>
<reference evidence="3" key="1">
    <citation type="submission" date="2019-12" db="EMBL/GenBank/DDBJ databases">
        <title>Genome sequencing and annotation of Brassica cretica.</title>
        <authorList>
            <person name="Studholme D.J."/>
            <person name="Sarris P.F."/>
        </authorList>
    </citation>
    <scope>NUCLEOTIDE SEQUENCE</scope>
    <source>
        <strain evidence="3">PFS-001/15</strain>
        <tissue evidence="3">Leaf</tissue>
    </source>
</reference>
<dbReference type="Pfam" id="PF22486">
    <property type="entry name" value="MATH_2"/>
    <property type="match status" value="1"/>
</dbReference>
<dbReference type="CDD" id="cd00121">
    <property type="entry name" value="MATH"/>
    <property type="match status" value="1"/>
</dbReference>
<keyword evidence="1" id="KW-0175">Coiled coil</keyword>
<proteinExistence type="predicted"/>
<name>A0A8S9J8J9_BRACR</name>
<evidence type="ECO:0000313" key="4">
    <source>
        <dbReference type="Proteomes" id="UP000712281"/>
    </source>
</evidence>
<dbReference type="Gene3D" id="2.60.210.10">
    <property type="entry name" value="Apoptosis, Tumor Necrosis Factor Receptor Associated Protein 2, Chain A"/>
    <property type="match status" value="1"/>
</dbReference>
<dbReference type="InterPro" id="IPR050804">
    <property type="entry name" value="MCC"/>
</dbReference>
<evidence type="ECO:0000256" key="1">
    <source>
        <dbReference type="ARBA" id="ARBA00023054"/>
    </source>
</evidence>
<dbReference type="AlphaFoldDB" id="A0A8S9J8J9"/>
<evidence type="ECO:0000313" key="3">
    <source>
        <dbReference type="EMBL" id="KAF2578601.1"/>
    </source>
</evidence>
<accession>A0A8S9J8J9</accession>
<dbReference type="Proteomes" id="UP000712281">
    <property type="component" value="Unassembled WGS sequence"/>
</dbReference>
<feature type="domain" description="MATH" evidence="2">
    <location>
        <begin position="49"/>
        <end position="110"/>
    </location>
</feature>